<reference evidence="4" key="1">
    <citation type="journal article" date="2019" name="Int. J. Syst. Evol. Microbiol.">
        <title>The Global Catalogue of Microorganisms (GCM) 10K type strain sequencing project: providing services to taxonomists for standard genome sequencing and annotation.</title>
        <authorList>
            <consortium name="The Broad Institute Genomics Platform"/>
            <consortium name="The Broad Institute Genome Sequencing Center for Infectious Disease"/>
            <person name="Wu L."/>
            <person name="Ma J."/>
        </authorList>
    </citation>
    <scope>NUCLEOTIDE SEQUENCE [LARGE SCALE GENOMIC DNA]</scope>
    <source>
        <strain evidence="4">CCM 8905</strain>
    </source>
</reference>
<evidence type="ECO:0000256" key="2">
    <source>
        <dbReference type="SAM" id="SignalP"/>
    </source>
</evidence>
<comment type="caution">
    <text evidence="3">The sequence shown here is derived from an EMBL/GenBank/DDBJ whole genome shotgun (WGS) entry which is preliminary data.</text>
</comment>
<dbReference type="PROSITE" id="PS51257">
    <property type="entry name" value="PROKAR_LIPOPROTEIN"/>
    <property type="match status" value="1"/>
</dbReference>
<evidence type="ECO:0000256" key="1">
    <source>
        <dbReference type="SAM" id="MobiDB-lite"/>
    </source>
</evidence>
<feature type="compositionally biased region" description="Low complexity" evidence="1">
    <location>
        <begin position="110"/>
        <end position="134"/>
    </location>
</feature>
<name>A0ABW1ST06_9LACO</name>
<evidence type="ECO:0000313" key="4">
    <source>
        <dbReference type="Proteomes" id="UP001596254"/>
    </source>
</evidence>
<keyword evidence="2" id="KW-0732">Signal</keyword>
<feature type="region of interest" description="Disordered" evidence="1">
    <location>
        <begin position="107"/>
        <end position="134"/>
    </location>
</feature>
<protein>
    <recommendedName>
        <fullName evidence="5">Lipoprotein</fullName>
    </recommendedName>
</protein>
<feature type="region of interest" description="Disordered" evidence="1">
    <location>
        <begin position="29"/>
        <end position="52"/>
    </location>
</feature>
<evidence type="ECO:0000313" key="3">
    <source>
        <dbReference type="EMBL" id="MFC6207263.1"/>
    </source>
</evidence>
<organism evidence="3 4">
    <name type="scientific">Levilactobacillus tongjiangensis</name>
    <dbReference type="NCBI Taxonomy" id="2486023"/>
    <lineage>
        <taxon>Bacteria</taxon>
        <taxon>Bacillati</taxon>
        <taxon>Bacillota</taxon>
        <taxon>Bacilli</taxon>
        <taxon>Lactobacillales</taxon>
        <taxon>Lactobacillaceae</taxon>
        <taxon>Levilactobacillus</taxon>
    </lineage>
</organism>
<accession>A0ABW1ST06</accession>
<feature type="chain" id="PRO_5045535794" description="Lipoprotein" evidence="2">
    <location>
        <begin position="22"/>
        <end position="255"/>
    </location>
</feature>
<proteinExistence type="predicted"/>
<dbReference type="Proteomes" id="UP001596254">
    <property type="component" value="Unassembled WGS sequence"/>
</dbReference>
<evidence type="ECO:0008006" key="5">
    <source>
        <dbReference type="Google" id="ProtNLM"/>
    </source>
</evidence>
<dbReference type="EMBL" id="JBHSSK010000021">
    <property type="protein sequence ID" value="MFC6207263.1"/>
    <property type="molecule type" value="Genomic_DNA"/>
</dbReference>
<dbReference type="RefSeq" id="WP_125691748.1">
    <property type="nucleotide sequence ID" value="NZ_JBHSSK010000021.1"/>
</dbReference>
<keyword evidence="4" id="KW-1185">Reference proteome</keyword>
<feature type="signal peptide" evidence="2">
    <location>
        <begin position="1"/>
        <end position="21"/>
    </location>
</feature>
<gene>
    <name evidence="3" type="ORF">ACFP1G_07200</name>
</gene>
<feature type="compositionally biased region" description="Low complexity" evidence="1">
    <location>
        <begin position="29"/>
        <end position="46"/>
    </location>
</feature>
<sequence>MKVRKHWLIAIVALLAIGGLAGCSSGVNDQAKNADQASSSNSSNAKTAKDESILKDAQELNADGKYKKSNQKLSTIDLADLNKKGFGTLKTEFFNLQKSNDKFLLKKSQSGSKTTTTNNGGSTTSNATPTTNNSFDSYGKFTGDYYFYNDDDGDRQQSSLTINSDGTVIQNNNDGSAFHGSATVKSSGERGVLSYDVTSDTNDTKSINANVEVDVVWSNGEHETYYGYMSYDGDSVLTDGKSYDGDLVNEVWVHY</sequence>